<dbReference type="Proteomes" id="UP000037854">
    <property type="component" value="Unassembled WGS sequence"/>
</dbReference>
<evidence type="ECO:0008006" key="3">
    <source>
        <dbReference type="Google" id="ProtNLM"/>
    </source>
</evidence>
<accession>A0ABR5ML03</accession>
<gene>
    <name evidence="1" type="ORF">AFL42_05690</name>
</gene>
<dbReference type="EMBL" id="LGTK01000013">
    <property type="protein sequence ID" value="KPH76570.1"/>
    <property type="molecule type" value="Genomic_DNA"/>
</dbReference>
<name>A0ABR5ML03_9BACI</name>
<protein>
    <recommendedName>
        <fullName evidence="3">Transcription factor zinc-finger domain-containing protein</fullName>
    </recommendedName>
</protein>
<comment type="caution">
    <text evidence="1">The sequence shown here is derived from an EMBL/GenBank/DDBJ whole genome shotgun (WGS) entry which is preliminary data.</text>
</comment>
<proteinExistence type="predicted"/>
<evidence type="ECO:0000313" key="1">
    <source>
        <dbReference type="EMBL" id="KPH76570.1"/>
    </source>
</evidence>
<keyword evidence="2" id="KW-1185">Reference proteome</keyword>
<evidence type="ECO:0000313" key="2">
    <source>
        <dbReference type="Proteomes" id="UP000037854"/>
    </source>
</evidence>
<organism evidence="1 2">
    <name type="scientific">Oceanobacillus caeni</name>
    <dbReference type="NCBI Taxonomy" id="405946"/>
    <lineage>
        <taxon>Bacteria</taxon>
        <taxon>Bacillati</taxon>
        <taxon>Bacillota</taxon>
        <taxon>Bacilli</taxon>
        <taxon>Bacillales</taxon>
        <taxon>Bacillaceae</taxon>
        <taxon>Oceanobacillus</taxon>
    </lineage>
</organism>
<reference evidence="1 2" key="1">
    <citation type="submission" date="2015-07" db="EMBL/GenBank/DDBJ databases">
        <title>High-quality draft genome sequence of Oceanobacillus caeni HM6, a bacillus isolated from a human feces.</title>
        <authorList>
            <person name="Kumar J."/>
            <person name="Verma M.K."/>
            <person name="Pandey R."/>
            <person name="Bhambi M."/>
            <person name="Chauhan N."/>
        </authorList>
    </citation>
    <scope>NUCLEOTIDE SEQUENCE [LARGE SCALE GENOMIC DNA]</scope>
    <source>
        <strain evidence="1 2">HM6</strain>
    </source>
</reference>
<dbReference type="RefSeq" id="WP_060668073.1">
    <property type="nucleotide sequence ID" value="NZ_LGTK01000013.1"/>
</dbReference>
<sequence>MSKLNDNIEYCPFCHANLQNKPIPEKYRHHFGGATYGSRKIAIYSREEDRTVKWQCPDCKGEWERG</sequence>